<protein>
    <submittedName>
        <fullName evidence="1">TerD family protein</fullName>
    </submittedName>
</protein>
<sequence length="721" mass="77629">MHALDRIALDRLGVLAVAVGTVSPARVSVALTELARAGVRITNPGAARDPLADVVADVVTHVRAARGQRGTFAPLFSGFPDRLPSFDDVRLRSAFGLSRLADVAAPTEQQIRVAFDFSDIGWWPASSMPQDVPAALSARRRQKLLKPDSRVQWLDVRLVGVEERDDLLRDWMVTTFASAASVRVDVMDDLRVLVAALGTAHVDSATVRFRELRTLLVRAVWDADLSAVPTLGLTPDDLLRLFADLTGGDVSLTATIRYPRLTRAQRRTVVAVLEASERLSDVFRRRSMWLAVARGLHLAEHDAPRTQEVFGRLRSTKHDTTSLGSRVERLLGTDYAAAVQVLGAEAPGVLVRSLRRLAALADGDGDRVEALAAALKLAVPRVPVRVLLGAQAQIRDNGATYPRVAFAKSGAVLTIDGPQGHLRVADDLAARLVVVLGDGIHTQLAAKDSWAGRTVYVEPATRDILVPDGLRSGAGGLIQVERGSALAVGDARALRLFVHWKHADSDLDLSAIALDADLGVVDQVSWTHLRGGAMVHSGDVTSAPAGAQEFIDIDLRAVQTFVRDRGWRYVAPVVFRYSGVTFDQLEEVAAGWMLRDEVSSEHMSFDPATVANAFPLTGGKRSAVPFVLDLTTGRLVYVDAYLRGAPRARVEQDAGNISFLARAVIARRAIKATMADLAYLNVAARGGVLVDDAASADLSIGLGPDFTYDVLRPQAVLADLL</sequence>
<dbReference type="CDD" id="cd06974">
    <property type="entry name" value="TerD_like"/>
    <property type="match status" value="1"/>
</dbReference>
<dbReference type="Gene3D" id="2.60.60.30">
    <property type="entry name" value="sav2460 like domains"/>
    <property type="match status" value="1"/>
</dbReference>
<dbReference type="InterPro" id="IPR051324">
    <property type="entry name" value="Stress/Tellurium_Resist"/>
</dbReference>
<dbReference type="EMBL" id="JAAXOY010000120">
    <property type="protein sequence ID" value="NKY39237.1"/>
    <property type="molecule type" value="Genomic_DNA"/>
</dbReference>
<comment type="caution">
    <text evidence="1">The sequence shown here is derived from an EMBL/GenBank/DDBJ whole genome shotgun (WGS) entry which is preliminary data.</text>
</comment>
<reference evidence="1 2" key="1">
    <citation type="submission" date="2020-04" db="EMBL/GenBank/DDBJ databases">
        <title>MicrobeNet Type strains.</title>
        <authorList>
            <person name="Nicholson A.C."/>
        </authorList>
    </citation>
    <scope>NUCLEOTIDE SEQUENCE [LARGE SCALE GENOMIC DNA]</scope>
    <source>
        <strain evidence="1 2">ATCC BAA-787</strain>
    </source>
</reference>
<proteinExistence type="predicted"/>
<evidence type="ECO:0000313" key="1">
    <source>
        <dbReference type="EMBL" id="NKY39237.1"/>
    </source>
</evidence>
<dbReference type="Proteomes" id="UP000777774">
    <property type="component" value="Unassembled WGS sequence"/>
</dbReference>
<keyword evidence="2" id="KW-1185">Reference proteome</keyword>
<accession>A0ABX1K0V7</accession>
<gene>
    <name evidence="1" type="ORF">HGA02_06725</name>
</gene>
<dbReference type="InterPro" id="IPR003325">
    <property type="entry name" value="TerD"/>
</dbReference>
<evidence type="ECO:0000313" key="2">
    <source>
        <dbReference type="Proteomes" id="UP000777774"/>
    </source>
</evidence>
<name>A0ABX1K0V7_9CELL</name>
<dbReference type="PANTHER" id="PTHR32097">
    <property type="entry name" value="CAMP-BINDING PROTEIN 1-RELATED"/>
    <property type="match status" value="1"/>
</dbReference>
<dbReference type="RefSeq" id="WP_168678380.1">
    <property type="nucleotide sequence ID" value="NZ_JAAXOY010000120.1"/>
</dbReference>
<dbReference type="PANTHER" id="PTHR32097:SF18">
    <property type="entry name" value="RING-TYPE DOMAIN-CONTAINING PROTEIN"/>
    <property type="match status" value="1"/>
</dbReference>
<organism evidence="1 2">
    <name type="scientific">Cellulomonas septica</name>
    <dbReference type="NCBI Taxonomy" id="285080"/>
    <lineage>
        <taxon>Bacteria</taxon>
        <taxon>Bacillati</taxon>
        <taxon>Actinomycetota</taxon>
        <taxon>Actinomycetes</taxon>
        <taxon>Micrococcales</taxon>
        <taxon>Cellulomonadaceae</taxon>
        <taxon>Cellulomonas</taxon>
    </lineage>
</organism>